<comment type="caution">
    <text evidence="1">The sequence shown here is derived from an EMBL/GenBank/DDBJ whole genome shotgun (WGS) entry which is preliminary data.</text>
</comment>
<keyword evidence="2" id="KW-1185">Reference proteome</keyword>
<name>A0ABU1SIA7_9MICO</name>
<reference evidence="1 2" key="1">
    <citation type="submission" date="2023-07" db="EMBL/GenBank/DDBJ databases">
        <title>Sorghum-associated microbial communities from plants grown in Nebraska, USA.</title>
        <authorList>
            <person name="Schachtman D."/>
        </authorList>
    </citation>
    <scope>NUCLEOTIDE SEQUENCE [LARGE SCALE GENOMIC DNA]</scope>
    <source>
        <strain evidence="1 2">2980</strain>
    </source>
</reference>
<gene>
    <name evidence="1" type="ORF">J2Y69_003372</name>
</gene>
<organism evidence="1 2">
    <name type="scientific">Microbacterium resistens</name>
    <dbReference type="NCBI Taxonomy" id="156977"/>
    <lineage>
        <taxon>Bacteria</taxon>
        <taxon>Bacillati</taxon>
        <taxon>Actinomycetota</taxon>
        <taxon>Actinomycetes</taxon>
        <taxon>Micrococcales</taxon>
        <taxon>Microbacteriaceae</taxon>
        <taxon>Microbacterium</taxon>
    </lineage>
</organism>
<accession>A0ABU1SIA7</accession>
<sequence>MTPDEWLNKADYEGGILSGLEYGLTEDDIDAAAHPEFHAQVVAIRAVFVVLRRMIDQLPASFEVDAE</sequence>
<evidence type="ECO:0000313" key="2">
    <source>
        <dbReference type="Proteomes" id="UP001259347"/>
    </source>
</evidence>
<dbReference type="RefSeq" id="WP_310022874.1">
    <property type="nucleotide sequence ID" value="NZ_JAVDUM010000017.1"/>
</dbReference>
<evidence type="ECO:0000313" key="1">
    <source>
        <dbReference type="EMBL" id="MDR6868748.1"/>
    </source>
</evidence>
<proteinExistence type="predicted"/>
<protein>
    <submittedName>
        <fullName evidence="1">Uncharacterized protein</fullName>
    </submittedName>
</protein>
<dbReference type="Proteomes" id="UP001259347">
    <property type="component" value="Unassembled WGS sequence"/>
</dbReference>
<dbReference type="EMBL" id="JAVDUM010000017">
    <property type="protein sequence ID" value="MDR6868748.1"/>
    <property type="molecule type" value="Genomic_DNA"/>
</dbReference>